<dbReference type="EMBL" id="MNAD01000493">
    <property type="protein sequence ID" value="OJT12334.1"/>
    <property type="molecule type" value="Genomic_DNA"/>
</dbReference>
<accession>A0A1M2VXJ4</accession>
<proteinExistence type="predicted"/>
<feature type="region of interest" description="Disordered" evidence="1">
    <location>
        <begin position="688"/>
        <end position="732"/>
    </location>
</feature>
<feature type="region of interest" description="Disordered" evidence="1">
    <location>
        <begin position="924"/>
        <end position="957"/>
    </location>
</feature>
<feature type="compositionally biased region" description="Low complexity" evidence="1">
    <location>
        <begin position="703"/>
        <end position="713"/>
    </location>
</feature>
<evidence type="ECO:0000313" key="2">
    <source>
        <dbReference type="EMBL" id="OJT12334.1"/>
    </source>
</evidence>
<feature type="region of interest" description="Disordered" evidence="1">
    <location>
        <begin position="883"/>
        <end position="902"/>
    </location>
</feature>
<gene>
    <name evidence="2" type="ORF">TRAPUB_11109</name>
</gene>
<dbReference type="Proteomes" id="UP000184267">
    <property type="component" value="Unassembled WGS sequence"/>
</dbReference>
<reference evidence="2 3" key="1">
    <citation type="submission" date="2016-10" db="EMBL/GenBank/DDBJ databases">
        <title>Genome sequence of the basidiomycete white-rot fungus Trametes pubescens.</title>
        <authorList>
            <person name="Makela M.R."/>
            <person name="Granchi Z."/>
            <person name="Peng M."/>
            <person name="De Vries R.P."/>
            <person name="Grigoriev I."/>
            <person name="Riley R."/>
            <person name="Hilden K."/>
        </authorList>
    </citation>
    <scope>NUCLEOTIDE SEQUENCE [LARGE SCALE GENOMIC DNA]</scope>
    <source>
        <strain evidence="2 3">FBCC735</strain>
    </source>
</reference>
<evidence type="ECO:0000313" key="3">
    <source>
        <dbReference type="Proteomes" id="UP000184267"/>
    </source>
</evidence>
<dbReference type="OMA" id="IRTAQTW"/>
<dbReference type="AlphaFoldDB" id="A0A1M2VXJ4"/>
<name>A0A1M2VXJ4_TRAPU</name>
<protein>
    <submittedName>
        <fullName evidence="2">Uncharacterized protein</fullName>
    </submittedName>
</protein>
<organism evidence="2 3">
    <name type="scientific">Trametes pubescens</name>
    <name type="common">White-rot fungus</name>
    <dbReference type="NCBI Taxonomy" id="154538"/>
    <lineage>
        <taxon>Eukaryota</taxon>
        <taxon>Fungi</taxon>
        <taxon>Dikarya</taxon>
        <taxon>Basidiomycota</taxon>
        <taxon>Agaricomycotina</taxon>
        <taxon>Agaricomycetes</taxon>
        <taxon>Polyporales</taxon>
        <taxon>Polyporaceae</taxon>
        <taxon>Trametes</taxon>
    </lineage>
</organism>
<feature type="compositionally biased region" description="Acidic residues" evidence="1">
    <location>
        <begin position="931"/>
        <end position="943"/>
    </location>
</feature>
<keyword evidence="3" id="KW-1185">Reference proteome</keyword>
<evidence type="ECO:0000256" key="1">
    <source>
        <dbReference type="SAM" id="MobiDB-lite"/>
    </source>
</evidence>
<comment type="caution">
    <text evidence="2">The sequence shown here is derived from an EMBL/GenBank/DDBJ whole genome shotgun (WGS) entry which is preliminary data.</text>
</comment>
<sequence length="957" mass="106455">MTIVPNTLWSWKWKPIVSLGSMNIPFALQAFLQNQVDQLLKETHQRDWTNWTHEDLRLTSPAFRLARKQGLLSECPGMLSGLGAVALNEDAWSPMYVLSITIARSALGETSYSSDFRIINVVWEHTRSGILSVTLFNNHLDEGSDFRHIVTEGLSTKRRSQRIPGRRGSGFLCAVRAIMIELYLPQNVPIKDICRSVALRVGDSVGEYGWSEPKDGQRELMLRQYELRPLSLANVQSVPGIPSHLITTFDSRSHSVAATDFAFPFDQDAPRAVREFSKEKRVAAIYRERFLLHMSQKTIADVRATEPAHERPLVQADEVLVTVSGLSQSCTPETLFSTVWSIFPPQRSWSIPLPGHNLCEFVFYKPTDENGSAGDASKPRFFHRGYLIPSGPPLNNLGVDYLGDLDLTDGHAVVTTSTWFSVYLLHLGLALNMAFRTMPELATELAVDILTDSRGHPHSFGRVLSASRSVNEEGMLAYRTAFETAWRRLDPAVADPALAPYPYAAGDASEEKMLIERLGMRPVPVQPHVQHLLEKTGAYPPVKTYAETLLLSSPGTLQQPYGTENLVAALSILFPLCRGDVLSLRRYDYPYPRVVWDVKAEIFVMSASVLCEEHAAREPPETCLCWVGVVLQEAVASWRSKTGASASGPQAISDTSVFHALLQCTQPAPRAASSSSVSSIRTAQTWDDGEIEYCDPPTPSETGAGPAAQPQAAHSLAYPSPVSPTQPRRRMHARSPAFVITTLPSKRKPYARAPLARDRIPVDTDAASLFGDDSRATPPRAPQDLADLSDIVGDFHRRMDGRVRAIQTHHARERGALQDELAHAHATVAELRGTLAAKEETLAVRERALEDKDETLRARDGVIRELSEALRLQERRADGLQADIKRKEEREKRQRERLHSEAKSIQQRLLDMFRAQSEREESVLEVVNLGDTDDKDDEYEVEGGEGSSPVSKRARLL</sequence>
<dbReference type="OrthoDB" id="2631524at2759"/>